<keyword evidence="1" id="KW-1185">Reference proteome</keyword>
<sequence length="94" mass="11022">MKTDILQCTRTSHYDTSFVIDGKTELKNAAFCEYMLLTDELMKSLNAEVLTDIYLFLNFDHFREVVYFIELRNIDDGRVNIKTIFDGLKLLLNC</sequence>
<reference evidence="2" key="1">
    <citation type="submission" date="2022-11" db="UniProtKB">
        <authorList>
            <consortium name="WormBaseParasite"/>
        </authorList>
    </citation>
    <scope>IDENTIFICATION</scope>
</reference>
<dbReference type="Proteomes" id="UP000887577">
    <property type="component" value="Unplaced"/>
</dbReference>
<dbReference type="WBParaSite" id="PSU_v2.g13370.t1">
    <property type="protein sequence ID" value="PSU_v2.g13370.t1"/>
    <property type="gene ID" value="PSU_v2.g13370"/>
</dbReference>
<protein>
    <submittedName>
        <fullName evidence="2">Uncharacterized protein</fullName>
    </submittedName>
</protein>
<evidence type="ECO:0000313" key="1">
    <source>
        <dbReference type="Proteomes" id="UP000887577"/>
    </source>
</evidence>
<evidence type="ECO:0000313" key="2">
    <source>
        <dbReference type="WBParaSite" id="PSU_v2.g13370.t1"/>
    </source>
</evidence>
<accession>A0A914Y3L9</accession>
<proteinExistence type="predicted"/>
<name>A0A914Y3L9_9BILA</name>
<organism evidence="1 2">
    <name type="scientific">Panagrolaimus superbus</name>
    <dbReference type="NCBI Taxonomy" id="310955"/>
    <lineage>
        <taxon>Eukaryota</taxon>
        <taxon>Metazoa</taxon>
        <taxon>Ecdysozoa</taxon>
        <taxon>Nematoda</taxon>
        <taxon>Chromadorea</taxon>
        <taxon>Rhabditida</taxon>
        <taxon>Tylenchina</taxon>
        <taxon>Panagrolaimomorpha</taxon>
        <taxon>Panagrolaimoidea</taxon>
        <taxon>Panagrolaimidae</taxon>
        <taxon>Panagrolaimus</taxon>
    </lineage>
</organism>
<dbReference type="AlphaFoldDB" id="A0A914Y3L9"/>